<dbReference type="EMBL" id="AAZO01002964">
    <property type="status" value="NOT_ANNOTATED_CDS"/>
    <property type="molecule type" value="Genomic_DNA"/>
</dbReference>
<evidence type="ECO:0000313" key="2">
    <source>
        <dbReference type="EMBL" id="EEB13736.1"/>
    </source>
</evidence>
<sequence>MKYLDQKTRPRNWCLAMITNPYPFISPNYTSIYLFFFWGKNKINLFYLINLIISMLVILLNCVTLGMYQPCEEGNCDTTRCKILQVRSKTKFFFRYVTHPMTSHT</sequence>
<evidence type="ECO:0000313" key="3">
    <source>
        <dbReference type="EnsemblMetazoa" id="PHUM255550-PA"/>
    </source>
</evidence>
<dbReference type="RefSeq" id="XP_002426474.1">
    <property type="nucleotide sequence ID" value="XM_002426429.1"/>
</dbReference>
<dbReference type="EMBL" id="DS235238">
    <property type="protein sequence ID" value="EEB13736.1"/>
    <property type="molecule type" value="Genomic_DNA"/>
</dbReference>
<reference evidence="3" key="3">
    <citation type="submission" date="2021-02" db="UniProtKB">
        <authorList>
            <consortium name="EnsemblMetazoa"/>
        </authorList>
    </citation>
    <scope>IDENTIFICATION</scope>
    <source>
        <strain evidence="3">USDA</strain>
    </source>
</reference>
<dbReference type="EMBL" id="AAZO01002967">
    <property type="status" value="NOT_ANNOTATED_CDS"/>
    <property type="molecule type" value="Genomic_DNA"/>
</dbReference>
<evidence type="ECO:0000313" key="4">
    <source>
        <dbReference type="Proteomes" id="UP000009046"/>
    </source>
</evidence>
<dbReference type="EMBL" id="AAZO01002966">
    <property type="status" value="NOT_ANNOTATED_CDS"/>
    <property type="molecule type" value="Genomic_DNA"/>
</dbReference>
<dbReference type="Proteomes" id="UP000009046">
    <property type="component" value="Unassembled WGS sequence"/>
</dbReference>
<dbReference type="GeneID" id="8235208"/>
<name>E0VK30_PEDHC</name>
<keyword evidence="1" id="KW-0812">Transmembrane</keyword>
<dbReference type="OrthoDB" id="416585at2759"/>
<dbReference type="KEGG" id="phu:Phum_PHUM255550"/>
<dbReference type="CTD" id="8235208"/>
<protein>
    <submittedName>
        <fullName evidence="2 3">Uncharacterized protein</fullName>
    </submittedName>
</protein>
<keyword evidence="1" id="KW-0472">Membrane</keyword>
<keyword evidence="1" id="KW-1133">Transmembrane helix</keyword>
<dbReference type="VEuPathDB" id="VectorBase:PHUM255550"/>
<feature type="transmembrane region" description="Helical" evidence="1">
    <location>
        <begin position="20"/>
        <end position="38"/>
    </location>
</feature>
<keyword evidence="4" id="KW-1185">Reference proteome</keyword>
<dbReference type="EnsemblMetazoa" id="PHUM255550-RA">
    <property type="protein sequence ID" value="PHUM255550-PA"/>
    <property type="gene ID" value="PHUM255550"/>
</dbReference>
<proteinExistence type="predicted"/>
<reference evidence="2" key="2">
    <citation type="submission" date="2007-04" db="EMBL/GenBank/DDBJ databases">
        <title>The genome of the human body louse.</title>
        <authorList>
            <consortium name="The Human Body Louse Genome Consortium"/>
            <person name="Kirkness E."/>
            <person name="Walenz B."/>
            <person name="Hass B."/>
            <person name="Bruggner R."/>
            <person name="Strausberg R."/>
        </authorList>
    </citation>
    <scope>NUCLEOTIDE SEQUENCE</scope>
    <source>
        <strain evidence="2">USDA</strain>
    </source>
</reference>
<dbReference type="HOGENOM" id="CLU_2239816_0_0_1"/>
<dbReference type="AlphaFoldDB" id="E0VK30"/>
<reference evidence="2" key="1">
    <citation type="submission" date="2007-04" db="EMBL/GenBank/DDBJ databases">
        <title>Annotation of Pediculus humanus corporis strain USDA.</title>
        <authorList>
            <person name="Kirkness E."/>
            <person name="Hannick L."/>
            <person name="Hass B."/>
            <person name="Bruggner R."/>
            <person name="Lawson D."/>
            <person name="Bidwell S."/>
            <person name="Joardar V."/>
            <person name="Caler E."/>
            <person name="Walenz B."/>
            <person name="Inman J."/>
            <person name="Schobel S."/>
            <person name="Galinsky K."/>
            <person name="Amedeo P."/>
            <person name="Strausberg R."/>
        </authorList>
    </citation>
    <scope>NUCLEOTIDE SEQUENCE</scope>
    <source>
        <strain evidence="2">USDA</strain>
    </source>
</reference>
<dbReference type="eggNOG" id="KOG2302">
    <property type="taxonomic scope" value="Eukaryota"/>
</dbReference>
<dbReference type="STRING" id="121224.E0VK30"/>
<accession>E0VK30</accession>
<organism>
    <name type="scientific">Pediculus humanus subsp. corporis</name>
    <name type="common">Body louse</name>
    <dbReference type="NCBI Taxonomy" id="121224"/>
    <lineage>
        <taxon>Eukaryota</taxon>
        <taxon>Metazoa</taxon>
        <taxon>Ecdysozoa</taxon>
        <taxon>Arthropoda</taxon>
        <taxon>Hexapoda</taxon>
        <taxon>Insecta</taxon>
        <taxon>Pterygota</taxon>
        <taxon>Neoptera</taxon>
        <taxon>Paraneoptera</taxon>
        <taxon>Psocodea</taxon>
        <taxon>Troctomorpha</taxon>
        <taxon>Phthiraptera</taxon>
        <taxon>Anoplura</taxon>
        <taxon>Pediculidae</taxon>
        <taxon>Pediculus</taxon>
    </lineage>
</organism>
<dbReference type="EMBL" id="AAZO01002965">
    <property type="status" value="NOT_ANNOTATED_CDS"/>
    <property type="molecule type" value="Genomic_DNA"/>
</dbReference>
<feature type="transmembrane region" description="Helical" evidence="1">
    <location>
        <begin position="45"/>
        <end position="68"/>
    </location>
</feature>
<dbReference type="InParanoid" id="E0VK30"/>
<gene>
    <name evidence="3" type="primary">8235208</name>
    <name evidence="2" type="ORF">Phum_PHUM255550</name>
</gene>
<evidence type="ECO:0000256" key="1">
    <source>
        <dbReference type="SAM" id="Phobius"/>
    </source>
</evidence>